<gene>
    <name evidence="1" type="ORF">H5410_030607</name>
</gene>
<evidence type="ECO:0000313" key="2">
    <source>
        <dbReference type="Proteomes" id="UP000824120"/>
    </source>
</evidence>
<proteinExistence type="predicted"/>
<name>A0A9J5YGN3_SOLCO</name>
<dbReference type="EMBL" id="JACXVP010000006">
    <property type="protein sequence ID" value="KAG5599237.1"/>
    <property type="molecule type" value="Genomic_DNA"/>
</dbReference>
<accession>A0A9J5YGN3</accession>
<sequence length="201" mass="22758">MNRLILQQHAVEPRSSHRLGAYGFMFYFTPDGVLFTLPSGAKIQPPSKDDTCIALPQPRFSRFRPLSFCSPLLRESLLLSFPLATKMFRLASCLLPMDSAASSKGCPIWESRIYAYFQLLGISPITMPFLASRVLRDSIAEIRESEELMRVGRDLVDLHGQMVLLVNYSALNYIGTQPLLFQLTTFGSVTKMKAWLQIYEL</sequence>
<organism evidence="1 2">
    <name type="scientific">Solanum commersonii</name>
    <name type="common">Commerson's wild potato</name>
    <name type="synonym">Commerson's nightshade</name>
    <dbReference type="NCBI Taxonomy" id="4109"/>
    <lineage>
        <taxon>Eukaryota</taxon>
        <taxon>Viridiplantae</taxon>
        <taxon>Streptophyta</taxon>
        <taxon>Embryophyta</taxon>
        <taxon>Tracheophyta</taxon>
        <taxon>Spermatophyta</taxon>
        <taxon>Magnoliopsida</taxon>
        <taxon>eudicotyledons</taxon>
        <taxon>Gunneridae</taxon>
        <taxon>Pentapetalae</taxon>
        <taxon>asterids</taxon>
        <taxon>lamiids</taxon>
        <taxon>Solanales</taxon>
        <taxon>Solanaceae</taxon>
        <taxon>Solanoideae</taxon>
        <taxon>Solaneae</taxon>
        <taxon>Solanum</taxon>
    </lineage>
</organism>
<dbReference type="AlphaFoldDB" id="A0A9J5YGN3"/>
<dbReference type="OrthoDB" id="6493944at2759"/>
<keyword evidence="2" id="KW-1185">Reference proteome</keyword>
<protein>
    <submittedName>
        <fullName evidence="1">Uncharacterized protein</fullName>
    </submittedName>
</protein>
<comment type="caution">
    <text evidence="1">The sequence shown here is derived from an EMBL/GenBank/DDBJ whole genome shotgun (WGS) entry which is preliminary data.</text>
</comment>
<evidence type="ECO:0000313" key="1">
    <source>
        <dbReference type="EMBL" id="KAG5599237.1"/>
    </source>
</evidence>
<reference evidence="1 2" key="1">
    <citation type="submission" date="2020-09" db="EMBL/GenBank/DDBJ databases">
        <title>De no assembly of potato wild relative species, Solanum commersonii.</title>
        <authorList>
            <person name="Cho K."/>
        </authorList>
    </citation>
    <scope>NUCLEOTIDE SEQUENCE [LARGE SCALE GENOMIC DNA]</scope>
    <source>
        <strain evidence="1">LZ3.2</strain>
        <tissue evidence="1">Leaf</tissue>
    </source>
</reference>
<dbReference type="Proteomes" id="UP000824120">
    <property type="component" value="Chromosome 6"/>
</dbReference>